<comment type="caution">
    <text evidence="2">The sequence shown here is derived from an EMBL/GenBank/DDBJ whole genome shotgun (WGS) entry which is preliminary data.</text>
</comment>
<organism evidence="2 3">
    <name type="scientific">Actinomadura meridiana</name>
    <dbReference type="NCBI Taxonomy" id="559626"/>
    <lineage>
        <taxon>Bacteria</taxon>
        <taxon>Bacillati</taxon>
        <taxon>Actinomycetota</taxon>
        <taxon>Actinomycetes</taxon>
        <taxon>Streptosporangiales</taxon>
        <taxon>Thermomonosporaceae</taxon>
        <taxon>Actinomadura</taxon>
    </lineage>
</organism>
<reference evidence="3" key="1">
    <citation type="journal article" date="2019" name="Int. J. Syst. Evol. Microbiol.">
        <title>The Global Catalogue of Microorganisms (GCM) 10K type strain sequencing project: providing services to taxonomists for standard genome sequencing and annotation.</title>
        <authorList>
            <consortium name="The Broad Institute Genomics Platform"/>
            <consortium name="The Broad Institute Genome Sequencing Center for Infectious Disease"/>
            <person name="Wu L."/>
            <person name="Ma J."/>
        </authorList>
    </citation>
    <scope>NUCLEOTIDE SEQUENCE [LARGE SCALE GENOMIC DNA]</scope>
    <source>
        <strain evidence="3">JCM 17440</strain>
    </source>
</reference>
<dbReference type="SUPFAM" id="SSF47413">
    <property type="entry name" value="lambda repressor-like DNA-binding domains"/>
    <property type="match status" value="1"/>
</dbReference>
<dbReference type="Proteomes" id="UP001501710">
    <property type="component" value="Unassembled WGS sequence"/>
</dbReference>
<gene>
    <name evidence="2" type="ORF">GCM10022254_48930</name>
</gene>
<dbReference type="InterPro" id="IPR011990">
    <property type="entry name" value="TPR-like_helical_dom_sf"/>
</dbReference>
<dbReference type="Gene3D" id="1.10.260.40">
    <property type="entry name" value="lambda repressor-like DNA-binding domains"/>
    <property type="match status" value="1"/>
</dbReference>
<evidence type="ECO:0000313" key="2">
    <source>
        <dbReference type="EMBL" id="GAA4237272.1"/>
    </source>
</evidence>
<feature type="domain" description="HTH cro/C1-type" evidence="1">
    <location>
        <begin position="18"/>
        <end position="72"/>
    </location>
</feature>
<name>A0ABP8CCH4_9ACTN</name>
<dbReference type="Gene3D" id="1.25.40.10">
    <property type="entry name" value="Tetratricopeptide repeat domain"/>
    <property type="match status" value="1"/>
</dbReference>
<evidence type="ECO:0000313" key="3">
    <source>
        <dbReference type="Proteomes" id="UP001501710"/>
    </source>
</evidence>
<sequence>MTATPSSPQSLQLARRRFAQARRSAGYTQETLAAYLGVERTTVARWEGGTSEPQPHVRPKIAEAIRVSRDALEELIADVTDDRAAWAIRLQAEREVRGWSKYEMARRLFMAAGISGGNIKSLNRQIRQWEQGIHFPRDWRTTYTVAFGMEEDELFGNVDRSGRRPTTLDPLPHGEEEDVERRELLESLAALGIGISPVGQALESIRSGIARTFESDERQQIAHWEETAVEHGYAYMAAPPERFVTDLAVDLVTLRLITKDIDRDSPVYKEWCRIGSVLAGLMGKTLSNLGQTREARHWWQTAQAASDSSTDVETRLWVRGERLIHGLYERRSPHLLIRHANDAMELGQGHTCAGLAHVSTGRAQALVLAGMNEAAERELSRCEQIFSDLPGQVTTETNSVFGWAVSRLAYTQTWVSACGGDIAKADTNARRALQIYPASDNRTPVQVKLMRALACTQAGDITAGISEAQAIYEVVPAEHRTTMVTDLARRVLSPISLEARRRSDVMAYEELLATSAQSSQKAIKS</sequence>
<protein>
    <recommendedName>
        <fullName evidence="1">HTH cro/C1-type domain-containing protein</fullName>
    </recommendedName>
</protein>
<dbReference type="Pfam" id="PF01381">
    <property type="entry name" value="HTH_3"/>
    <property type="match status" value="1"/>
</dbReference>
<keyword evidence="3" id="KW-1185">Reference proteome</keyword>
<dbReference type="CDD" id="cd00093">
    <property type="entry name" value="HTH_XRE"/>
    <property type="match status" value="1"/>
</dbReference>
<dbReference type="InterPro" id="IPR001387">
    <property type="entry name" value="Cro/C1-type_HTH"/>
</dbReference>
<dbReference type="InterPro" id="IPR010982">
    <property type="entry name" value="Lambda_DNA-bd_dom_sf"/>
</dbReference>
<dbReference type="PROSITE" id="PS50943">
    <property type="entry name" value="HTH_CROC1"/>
    <property type="match status" value="1"/>
</dbReference>
<dbReference type="EMBL" id="BAABAS010000017">
    <property type="protein sequence ID" value="GAA4237272.1"/>
    <property type="molecule type" value="Genomic_DNA"/>
</dbReference>
<dbReference type="SMART" id="SM00530">
    <property type="entry name" value="HTH_XRE"/>
    <property type="match status" value="2"/>
</dbReference>
<proteinExistence type="predicted"/>
<accession>A0ABP8CCH4</accession>
<evidence type="ECO:0000259" key="1">
    <source>
        <dbReference type="PROSITE" id="PS50943"/>
    </source>
</evidence>